<evidence type="ECO:0000313" key="1">
    <source>
        <dbReference type="EMBL" id="GBQ88948.1"/>
    </source>
</evidence>
<accession>A0ABQ0Q300</accession>
<sequence>MSDATEKKLQDIYDRAASGQPVIAFDFDQTMQVAFTPEGGVVLDCPCGALGGTDLATVVRVSLTPAAAGKLAVDLQKAAQSLDIDWQALAKTRRLD</sequence>
<dbReference type="Proteomes" id="UP001062776">
    <property type="component" value="Unassembled WGS sequence"/>
</dbReference>
<protein>
    <submittedName>
        <fullName evidence="1">Uncharacterized protein</fullName>
    </submittedName>
</protein>
<evidence type="ECO:0000313" key="2">
    <source>
        <dbReference type="Proteomes" id="UP001062776"/>
    </source>
</evidence>
<comment type="caution">
    <text evidence="1">The sequence shown here is derived from an EMBL/GenBank/DDBJ whole genome shotgun (WGS) entry which is preliminary data.</text>
</comment>
<dbReference type="RefSeq" id="WP_264815525.1">
    <property type="nucleotide sequence ID" value="NZ_BAPV01000012.1"/>
</dbReference>
<keyword evidence="2" id="KW-1185">Reference proteome</keyword>
<dbReference type="EMBL" id="BAPV01000012">
    <property type="protein sequence ID" value="GBQ88948.1"/>
    <property type="molecule type" value="Genomic_DNA"/>
</dbReference>
<proteinExistence type="predicted"/>
<reference evidence="1" key="1">
    <citation type="submission" date="2013-04" db="EMBL/GenBank/DDBJ databases">
        <title>The genome sequencing project of 58 acetic acid bacteria.</title>
        <authorList>
            <person name="Okamoto-Kainuma A."/>
            <person name="Ishikawa M."/>
            <person name="Umino S."/>
            <person name="Koizumi Y."/>
            <person name="Shiwa Y."/>
            <person name="Yoshikawa H."/>
            <person name="Matsutani M."/>
            <person name="Matsushita K."/>
        </authorList>
    </citation>
    <scope>NUCLEOTIDE SEQUENCE</scope>
    <source>
        <strain evidence="1">NRIC 0535</strain>
    </source>
</reference>
<organism evidence="1 2">
    <name type="scientific">Asaia krungthepensis NRIC 0535</name>
    <dbReference type="NCBI Taxonomy" id="1307925"/>
    <lineage>
        <taxon>Bacteria</taxon>
        <taxon>Pseudomonadati</taxon>
        <taxon>Pseudomonadota</taxon>
        <taxon>Alphaproteobacteria</taxon>
        <taxon>Acetobacterales</taxon>
        <taxon>Acetobacteraceae</taxon>
        <taxon>Asaia</taxon>
    </lineage>
</organism>
<name>A0ABQ0Q300_9PROT</name>
<gene>
    <name evidence="1" type="ORF">AA0535_1671</name>
</gene>